<accession>A0A2S7K590</accession>
<dbReference type="EMBL" id="PJCH01000006">
    <property type="protein sequence ID" value="PQA87659.1"/>
    <property type="molecule type" value="Genomic_DNA"/>
</dbReference>
<evidence type="ECO:0008006" key="4">
    <source>
        <dbReference type="Google" id="ProtNLM"/>
    </source>
</evidence>
<proteinExistence type="predicted"/>
<dbReference type="SUPFAM" id="SSF63829">
    <property type="entry name" value="Calcium-dependent phosphotriesterase"/>
    <property type="match status" value="1"/>
</dbReference>
<sequence length="315" mass="32925">MMNNYRLPRPLGVLALLALSACSGKVADIDRIAFENPDVFPESITSNADGDLYIGSAGDGSVYRVQRGEEVATVWISSEESGAMELLGVFADENSSTLYACSIAAGAPPEGADALSALYAFNLSTGATKAKYPLPGGAKALCNDIAVGASGTVYVSETMNGRVLRLTSGGAKLEVWAADERLRGVNGIAVGSDGALYMNTFTSGKFFRIPVQTDGAAGAISELAPSSPLNRPDGLRALGDMKFLQAEAGGRISEVEISSDQAIITPLKTGQGWSGVTSANGRIWAVNPKAEYRMDPSMADKDPNPFFIDAIDPAR</sequence>
<dbReference type="PROSITE" id="PS51257">
    <property type="entry name" value="PROKAR_LIPOPROTEIN"/>
    <property type="match status" value="1"/>
</dbReference>
<feature type="chain" id="PRO_5015658314" description="SMP-30/Gluconolactonase/LRE-like region domain-containing protein" evidence="1">
    <location>
        <begin position="28"/>
        <end position="315"/>
    </location>
</feature>
<protein>
    <recommendedName>
        <fullName evidence="4">SMP-30/Gluconolactonase/LRE-like region domain-containing protein</fullName>
    </recommendedName>
</protein>
<reference evidence="2 3" key="1">
    <citation type="submission" date="2017-12" db="EMBL/GenBank/DDBJ databases">
        <authorList>
            <person name="Hurst M.R.H."/>
        </authorList>
    </citation>
    <scope>NUCLEOTIDE SEQUENCE [LARGE SCALE GENOMIC DNA]</scope>
    <source>
        <strain evidence="2 3">SY-3-19</strain>
    </source>
</reference>
<evidence type="ECO:0000313" key="2">
    <source>
        <dbReference type="EMBL" id="PQA87659.1"/>
    </source>
</evidence>
<feature type="signal peptide" evidence="1">
    <location>
        <begin position="1"/>
        <end position="27"/>
    </location>
</feature>
<dbReference type="Pfam" id="PF20067">
    <property type="entry name" value="SSL_N"/>
    <property type="match status" value="1"/>
</dbReference>
<dbReference type="InterPro" id="IPR011042">
    <property type="entry name" value="6-blade_b-propeller_TolB-like"/>
</dbReference>
<gene>
    <name evidence="2" type="ORF">CW354_11330</name>
</gene>
<name>A0A2S7K590_9PROT</name>
<dbReference type="Proteomes" id="UP000239504">
    <property type="component" value="Unassembled WGS sequence"/>
</dbReference>
<keyword evidence="3" id="KW-1185">Reference proteome</keyword>
<organism evidence="2 3">
    <name type="scientific">Hyphococcus luteus</name>
    <dbReference type="NCBI Taxonomy" id="2058213"/>
    <lineage>
        <taxon>Bacteria</taxon>
        <taxon>Pseudomonadati</taxon>
        <taxon>Pseudomonadota</taxon>
        <taxon>Alphaproteobacteria</taxon>
        <taxon>Parvularculales</taxon>
        <taxon>Parvularculaceae</taxon>
        <taxon>Hyphococcus</taxon>
    </lineage>
</organism>
<comment type="caution">
    <text evidence="2">The sequence shown here is derived from an EMBL/GenBank/DDBJ whole genome shotgun (WGS) entry which is preliminary data.</text>
</comment>
<evidence type="ECO:0000313" key="3">
    <source>
        <dbReference type="Proteomes" id="UP000239504"/>
    </source>
</evidence>
<evidence type="ECO:0000256" key="1">
    <source>
        <dbReference type="SAM" id="SignalP"/>
    </source>
</evidence>
<dbReference type="Gene3D" id="2.120.10.30">
    <property type="entry name" value="TolB, C-terminal domain"/>
    <property type="match status" value="1"/>
</dbReference>
<keyword evidence="1" id="KW-0732">Signal</keyword>
<dbReference type="RefSeq" id="WP_104830197.1">
    <property type="nucleotide sequence ID" value="NZ_PJCH01000006.1"/>
</dbReference>
<dbReference type="AlphaFoldDB" id="A0A2S7K590"/>